<organism evidence="1 2">
    <name type="scientific">Kingella denitrificans ATCC 33394</name>
    <dbReference type="NCBI Taxonomy" id="888741"/>
    <lineage>
        <taxon>Bacteria</taxon>
        <taxon>Pseudomonadati</taxon>
        <taxon>Pseudomonadota</taxon>
        <taxon>Betaproteobacteria</taxon>
        <taxon>Neisseriales</taxon>
        <taxon>Neisseriaceae</taxon>
        <taxon>Kingella</taxon>
    </lineage>
</organism>
<dbReference type="HOGENOM" id="CLU_3271374_0_0_4"/>
<proteinExistence type="predicted"/>
<reference evidence="1 2" key="1">
    <citation type="submission" date="2011-01" db="EMBL/GenBank/DDBJ databases">
        <authorList>
            <person name="Muzny D."/>
            <person name="Qin X."/>
            <person name="Deng J."/>
            <person name="Jiang H."/>
            <person name="Liu Y."/>
            <person name="Qu J."/>
            <person name="Song X.-Z."/>
            <person name="Zhang L."/>
            <person name="Thornton R."/>
            <person name="Coyle M."/>
            <person name="Francisco L."/>
            <person name="Jackson L."/>
            <person name="Javaid M."/>
            <person name="Korchina V."/>
            <person name="Kovar C."/>
            <person name="Mata R."/>
            <person name="Mathew T."/>
            <person name="Ngo R."/>
            <person name="Nguyen L."/>
            <person name="Nguyen N."/>
            <person name="Okwuonu G."/>
            <person name="Ongeri F."/>
            <person name="Pham C."/>
            <person name="Simmons D."/>
            <person name="Wilczek-Boney K."/>
            <person name="Hale W."/>
            <person name="Jakkamsetti A."/>
            <person name="Pham P."/>
            <person name="Ruth R."/>
            <person name="San Lucas F."/>
            <person name="Warren J."/>
            <person name="Zhang J."/>
            <person name="Zhao Z."/>
            <person name="Zhou C."/>
            <person name="Zhu D."/>
            <person name="Lee S."/>
            <person name="Bess C."/>
            <person name="Blankenburg K."/>
            <person name="Forbes L."/>
            <person name="Fu Q."/>
            <person name="Gubbala S."/>
            <person name="Hirani K."/>
            <person name="Jayaseelan J.C."/>
            <person name="Lara F."/>
            <person name="Munidasa M."/>
            <person name="Palculict T."/>
            <person name="Patil S."/>
            <person name="Pu L.-L."/>
            <person name="Saada N."/>
            <person name="Tang L."/>
            <person name="Weissenberger G."/>
            <person name="Zhu Y."/>
            <person name="Hemphill L."/>
            <person name="Shang Y."/>
            <person name="Youmans B."/>
            <person name="Ayvaz T."/>
            <person name="Ross M."/>
            <person name="Santibanez J."/>
            <person name="Aqrawi P."/>
            <person name="Gross S."/>
            <person name="Joshi V."/>
            <person name="Fowler G."/>
            <person name="Nazareth L."/>
            <person name="Reid J."/>
            <person name="Worley K."/>
            <person name="Petrosino J."/>
            <person name="Highlander S."/>
            <person name="Gibbs R."/>
        </authorList>
    </citation>
    <scope>NUCLEOTIDE SEQUENCE [LARGE SCALE GENOMIC DNA]</scope>
    <source>
        <strain evidence="1 2">ATCC 33394</strain>
    </source>
</reference>
<dbReference type="STRING" id="888741.HMPREF9098_1955"/>
<gene>
    <name evidence="1" type="ORF">HMPREF9098_1955</name>
</gene>
<dbReference type="AlphaFoldDB" id="F0F1H0"/>
<dbReference type="Proteomes" id="UP000004088">
    <property type="component" value="Unassembled WGS sequence"/>
</dbReference>
<comment type="caution">
    <text evidence="1">The sequence shown here is derived from an EMBL/GenBank/DDBJ whole genome shotgun (WGS) entry which is preliminary data.</text>
</comment>
<protein>
    <submittedName>
        <fullName evidence="1">Uncharacterized protein</fullName>
    </submittedName>
</protein>
<evidence type="ECO:0000313" key="2">
    <source>
        <dbReference type="Proteomes" id="UP000004088"/>
    </source>
</evidence>
<evidence type="ECO:0000313" key="1">
    <source>
        <dbReference type="EMBL" id="EGC16585.1"/>
    </source>
</evidence>
<name>F0F1H0_9NEIS</name>
<accession>F0F1H0</accession>
<dbReference type="EMBL" id="AEWV01000040">
    <property type="protein sequence ID" value="EGC16585.1"/>
    <property type="molecule type" value="Genomic_DNA"/>
</dbReference>
<sequence>MMKLQAALNHVKSSLHLLADTVAACLPHYRTPPHAKKQPAL</sequence>
<keyword evidence="2" id="KW-1185">Reference proteome</keyword>